<evidence type="ECO:0000259" key="2">
    <source>
        <dbReference type="Pfam" id="PF14827"/>
    </source>
</evidence>
<dbReference type="SUPFAM" id="SSF103190">
    <property type="entry name" value="Sensory domain-like"/>
    <property type="match status" value="1"/>
</dbReference>
<dbReference type="InterPro" id="IPR029151">
    <property type="entry name" value="Sensor-like_sf"/>
</dbReference>
<keyword evidence="1" id="KW-0472">Membrane</keyword>
<dbReference type="EMBL" id="JADBHS010000006">
    <property type="protein sequence ID" value="MBE2986365.1"/>
    <property type="molecule type" value="Genomic_DNA"/>
</dbReference>
<feature type="transmembrane region" description="Helical" evidence="1">
    <location>
        <begin position="6"/>
        <end position="27"/>
    </location>
</feature>
<name>A0ABD4JIL3_9BACT</name>
<proteinExistence type="predicted"/>
<comment type="caution">
    <text evidence="3">The sequence shown here is derived from an EMBL/GenBank/DDBJ whole genome shotgun (WGS) entry which is preliminary data.</text>
</comment>
<reference evidence="3 4" key="1">
    <citation type="submission" date="2020-10" db="EMBL/GenBank/DDBJ databases">
        <title>Campylobacter californiensis sp. nov. isolated from cattle and feral swine in California.</title>
        <authorList>
            <person name="Miller W.G."/>
        </authorList>
    </citation>
    <scope>NUCLEOTIDE SEQUENCE [LARGE SCALE GENOMIC DNA]</scope>
    <source>
        <strain evidence="3 4">RM12919</strain>
    </source>
</reference>
<feature type="domain" description="Double Cache" evidence="2">
    <location>
        <begin position="48"/>
        <end position="275"/>
    </location>
</feature>
<organism evidence="3 4">
    <name type="scientific">Campylobacter californiensis</name>
    <dbReference type="NCBI Taxonomy" id="1032243"/>
    <lineage>
        <taxon>Bacteria</taxon>
        <taxon>Pseudomonadati</taxon>
        <taxon>Campylobacterota</taxon>
        <taxon>Epsilonproteobacteria</taxon>
        <taxon>Campylobacterales</taxon>
        <taxon>Campylobacteraceae</taxon>
        <taxon>Campylobacter</taxon>
    </lineage>
</organism>
<sequence>MQDKKNAIISVTLIVSLVVCTILYNLYSQYLKERKEESIKVYFDYQIKQLNKNIEDAKLSSLALAIILSKNDAIQECFTSNDRTKCLQDVEEIINTFGTVSVYKNLRLHLHTKDLRSYVRSWDTKLYGDKLTHFRHLISESAKQKRPMTGIEVGMAGVKIRSISGVMAGEQNVGTIEVMLDFEYMGEFFKEQGIDLFVLLDKDQAISKQGIRNANLLSKYYIENLNTANLNILEILRDIDFDQNDFIRYKKHYFSVVPLMDASSKRIGYYVLHINKDEKERNLSQNYIPDNEFLL</sequence>
<keyword evidence="1" id="KW-0812">Transmembrane</keyword>
<gene>
    <name evidence="3" type="ORF">CCAL12919_04370</name>
</gene>
<evidence type="ECO:0000313" key="3">
    <source>
        <dbReference type="EMBL" id="MBE2986365.1"/>
    </source>
</evidence>
<dbReference type="Proteomes" id="UP001318760">
    <property type="component" value="Unassembled WGS sequence"/>
</dbReference>
<dbReference type="RefSeq" id="WP_336613328.1">
    <property type="nucleotide sequence ID" value="NZ_JADBHS010000006.1"/>
</dbReference>
<evidence type="ECO:0000256" key="1">
    <source>
        <dbReference type="SAM" id="Phobius"/>
    </source>
</evidence>
<accession>A0ABD4JIL3</accession>
<dbReference type="Pfam" id="PF14827">
    <property type="entry name" value="dCache_3"/>
    <property type="match status" value="1"/>
</dbReference>
<evidence type="ECO:0000313" key="4">
    <source>
        <dbReference type="Proteomes" id="UP001318760"/>
    </source>
</evidence>
<protein>
    <recommendedName>
        <fullName evidence="2">Double Cache domain-containing protein</fullName>
    </recommendedName>
</protein>
<dbReference type="InterPro" id="IPR029150">
    <property type="entry name" value="dCache_3"/>
</dbReference>
<dbReference type="AlphaFoldDB" id="A0ABD4JIL3"/>
<keyword evidence="1" id="KW-1133">Transmembrane helix</keyword>